<organism evidence="1 2">
    <name type="scientific">Necator americanus</name>
    <name type="common">Human hookworm</name>
    <dbReference type="NCBI Taxonomy" id="51031"/>
    <lineage>
        <taxon>Eukaryota</taxon>
        <taxon>Metazoa</taxon>
        <taxon>Ecdysozoa</taxon>
        <taxon>Nematoda</taxon>
        <taxon>Chromadorea</taxon>
        <taxon>Rhabditida</taxon>
        <taxon>Rhabditina</taxon>
        <taxon>Rhabditomorpha</taxon>
        <taxon>Strongyloidea</taxon>
        <taxon>Ancylostomatidae</taxon>
        <taxon>Bunostominae</taxon>
        <taxon>Necator</taxon>
    </lineage>
</organism>
<proteinExistence type="predicted"/>
<name>W2SWN5_NECAM</name>
<sequence>VDAEESSRIKGIEVTKLMGVVRRFSMPTPAVRHVGGCRWPLGEVSASGWQIASRSRQITGIQPFKPLKMLFPRTIRTNPAPLPPKATAAAAA</sequence>
<keyword evidence="2" id="KW-1185">Reference proteome</keyword>
<dbReference type="KEGG" id="nai:NECAME_18439"/>
<reference evidence="2" key="1">
    <citation type="journal article" date="2014" name="Nat. Genet.">
        <title>Genome of the human hookworm Necator americanus.</title>
        <authorList>
            <person name="Tang Y.T."/>
            <person name="Gao X."/>
            <person name="Rosa B.A."/>
            <person name="Abubucker S."/>
            <person name="Hallsworth-Pepin K."/>
            <person name="Martin J."/>
            <person name="Tyagi R."/>
            <person name="Heizer E."/>
            <person name="Zhang X."/>
            <person name="Bhonagiri-Palsikar V."/>
            <person name="Minx P."/>
            <person name="Warren W.C."/>
            <person name="Wang Q."/>
            <person name="Zhan B."/>
            <person name="Hotez P.J."/>
            <person name="Sternberg P.W."/>
            <person name="Dougall A."/>
            <person name="Gaze S.T."/>
            <person name="Mulvenna J."/>
            <person name="Sotillo J."/>
            <person name="Ranganathan S."/>
            <person name="Rabelo E.M."/>
            <person name="Wilson R.K."/>
            <person name="Felgner P.L."/>
            <person name="Bethony J."/>
            <person name="Hawdon J.M."/>
            <person name="Gasser R.B."/>
            <person name="Loukas A."/>
            <person name="Mitreva M."/>
        </authorList>
    </citation>
    <scope>NUCLEOTIDE SEQUENCE [LARGE SCALE GENOMIC DNA]</scope>
</reference>
<dbReference type="Proteomes" id="UP000053676">
    <property type="component" value="Unassembled WGS sequence"/>
</dbReference>
<gene>
    <name evidence="1" type="ORF">NECAME_18439</name>
</gene>
<dbReference type="AlphaFoldDB" id="W2SWN5"/>
<feature type="non-terminal residue" evidence="1">
    <location>
        <position position="1"/>
    </location>
</feature>
<accession>W2SWN5</accession>
<dbReference type="EMBL" id="KI661391">
    <property type="protein sequence ID" value="ETN73236.1"/>
    <property type="molecule type" value="Genomic_DNA"/>
</dbReference>
<evidence type="ECO:0000313" key="2">
    <source>
        <dbReference type="Proteomes" id="UP000053676"/>
    </source>
</evidence>
<protein>
    <submittedName>
        <fullName evidence="1">Uncharacterized protein</fullName>
    </submittedName>
</protein>
<evidence type="ECO:0000313" key="1">
    <source>
        <dbReference type="EMBL" id="ETN73236.1"/>
    </source>
</evidence>